<feature type="region of interest" description="Involved in Mg(2+) ion dislocation from EF-Tu" evidence="5">
    <location>
        <begin position="82"/>
        <end position="85"/>
    </location>
</feature>
<comment type="similarity">
    <text evidence="1 5 6">Belongs to the EF-Ts family.</text>
</comment>
<dbReference type="InterPro" id="IPR036402">
    <property type="entry name" value="EF-Ts_dimer_sf"/>
</dbReference>
<sequence length="199" mass="22028">MTTISAAMVKQLRETTGAGIMDCKEALSECGGDISSSIDFLRKKGLATAAKRAGRTTAEGIIQSYIHMDGKLGVLVEVNCETDFVAKNEDFKEFAKNIAMHIAATNPVGIKPEDVPQEIISKEKEIYRAQVLEMGKPEHIADKIVDGKLEKYFKESCLLNQQYVRNPDITVADLINDVIAKIGENISIKQFVRYKIGEF</sequence>
<dbReference type="FunFam" id="1.10.286.20:FF:000001">
    <property type="entry name" value="Elongation factor Ts"/>
    <property type="match status" value="1"/>
</dbReference>
<dbReference type="InterPro" id="IPR009060">
    <property type="entry name" value="UBA-like_sf"/>
</dbReference>
<name>A0A8J6NRW5_9BACT</name>
<dbReference type="EMBL" id="JACNIG010000229">
    <property type="protein sequence ID" value="MBC8432526.1"/>
    <property type="molecule type" value="Genomic_DNA"/>
</dbReference>
<dbReference type="InterPro" id="IPR018101">
    <property type="entry name" value="Transl_elong_Ts_CS"/>
</dbReference>
<dbReference type="InterPro" id="IPR001816">
    <property type="entry name" value="Transl_elong_EFTs/EF1B"/>
</dbReference>
<comment type="subcellular location">
    <subcellularLocation>
        <location evidence="5 7">Cytoplasm</location>
    </subcellularLocation>
</comment>
<evidence type="ECO:0000256" key="5">
    <source>
        <dbReference type="HAMAP-Rule" id="MF_00050"/>
    </source>
</evidence>
<evidence type="ECO:0000256" key="3">
    <source>
        <dbReference type="ARBA" id="ARBA00022768"/>
    </source>
</evidence>
<evidence type="ECO:0000259" key="8">
    <source>
        <dbReference type="Pfam" id="PF00889"/>
    </source>
</evidence>
<feature type="domain" description="Translation elongation factor EFTs/EF1B dimerisation" evidence="8">
    <location>
        <begin position="93"/>
        <end position="198"/>
    </location>
</feature>
<keyword evidence="5" id="KW-0963">Cytoplasm</keyword>
<organism evidence="9 10">
    <name type="scientific">Candidatus Desulfatibia vada</name>
    <dbReference type="NCBI Taxonomy" id="2841696"/>
    <lineage>
        <taxon>Bacteria</taxon>
        <taxon>Pseudomonadati</taxon>
        <taxon>Thermodesulfobacteriota</taxon>
        <taxon>Desulfobacteria</taxon>
        <taxon>Desulfobacterales</taxon>
        <taxon>Desulfobacterales incertae sedis</taxon>
        <taxon>Candidatus Desulfatibia</taxon>
    </lineage>
</organism>
<evidence type="ECO:0000256" key="2">
    <source>
        <dbReference type="ARBA" id="ARBA00016956"/>
    </source>
</evidence>
<dbReference type="Gene3D" id="1.10.286.20">
    <property type="match status" value="1"/>
</dbReference>
<comment type="function">
    <text evidence="5 6">Associates with the EF-Tu.GDP complex and induces the exchange of GDP to GTP. It remains bound to the aminoacyl-tRNA.EF-Tu.GTP complex up to the GTP hydrolysis stage on the ribosome.</text>
</comment>
<dbReference type="Pfam" id="PF00889">
    <property type="entry name" value="EF_TS"/>
    <property type="match status" value="1"/>
</dbReference>
<dbReference type="PROSITE" id="PS01126">
    <property type="entry name" value="EF_TS_1"/>
    <property type="match status" value="1"/>
</dbReference>
<dbReference type="AlphaFoldDB" id="A0A8J6NRW5"/>
<keyword evidence="4 5" id="KW-0648">Protein biosynthesis</keyword>
<reference evidence="9 10" key="1">
    <citation type="submission" date="2020-08" db="EMBL/GenBank/DDBJ databases">
        <title>Bridging the membrane lipid divide: bacteria of the FCB group superphylum have the potential to synthesize archaeal ether lipids.</title>
        <authorList>
            <person name="Villanueva L."/>
            <person name="Von Meijenfeldt F.A.B."/>
            <person name="Westbye A.B."/>
            <person name="Yadav S."/>
            <person name="Hopmans E.C."/>
            <person name="Dutilh B.E."/>
            <person name="Sinninghe Damste J.S."/>
        </authorList>
    </citation>
    <scope>NUCLEOTIDE SEQUENCE [LARGE SCALE GENOMIC DNA]</scope>
    <source>
        <strain evidence="9">NIOZ-UU17</strain>
    </source>
</reference>
<dbReference type="InterPro" id="IPR014039">
    <property type="entry name" value="Transl_elong_EFTs/EF1B_dimer"/>
</dbReference>
<comment type="caution">
    <text evidence="9">The sequence shown here is derived from an EMBL/GenBank/DDBJ whole genome shotgun (WGS) entry which is preliminary data.</text>
</comment>
<evidence type="ECO:0000256" key="7">
    <source>
        <dbReference type="RuleBase" id="RU000643"/>
    </source>
</evidence>
<keyword evidence="3 5" id="KW-0251">Elongation factor</keyword>
<evidence type="ECO:0000256" key="1">
    <source>
        <dbReference type="ARBA" id="ARBA00005532"/>
    </source>
</evidence>
<dbReference type="FunFam" id="1.10.8.10:FF:000001">
    <property type="entry name" value="Elongation factor Ts"/>
    <property type="match status" value="1"/>
</dbReference>
<evidence type="ECO:0000313" key="10">
    <source>
        <dbReference type="Proteomes" id="UP000605201"/>
    </source>
</evidence>
<dbReference type="NCBIfam" id="TIGR00116">
    <property type="entry name" value="tsf"/>
    <property type="match status" value="2"/>
</dbReference>
<dbReference type="Gene3D" id="3.30.479.20">
    <property type="entry name" value="Elongation factor Ts, dimerisation domain"/>
    <property type="match status" value="1"/>
</dbReference>
<dbReference type="SUPFAM" id="SSF54713">
    <property type="entry name" value="Elongation factor Ts (EF-Ts), dimerisation domain"/>
    <property type="match status" value="1"/>
</dbReference>
<gene>
    <name evidence="5 9" type="primary">tsf</name>
    <name evidence="9" type="ORF">H8D96_11470</name>
</gene>
<accession>A0A8J6NRW5</accession>
<dbReference type="PANTHER" id="PTHR11741">
    <property type="entry name" value="ELONGATION FACTOR TS"/>
    <property type="match status" value="1"/>
</dbReference>
<dbReference type="SUPFAM" id="SSF46934">
    <property type="entry name" value="UBA-like"/>
    <property type="match status" value="1"/>
</dbReference>
<dbReference type="Gene3D" id="1.10.8.10">
    <property type="entry name" value="DNA helicase RuvA subunit, C-terminal domain"/>
    <property type="match status" value="1"/>
</dbReference>
<dbReference type="GO" id="GO:0003746">
    <property type="term" value="F:translation elongation factor activity"/>
    <property type="evidence" value="ECO:0007669"/>
    <property type="project" value="UniProtKB-UniRule"/>
</dbReference>
<dbReference type="PROSITE" id="PS01127">
    <property type="entry name" value="EF_TS_2"/>
    <property type="match status" value="1"/>
</dbReference>
<dbReference type="CDD" id="cd14275">
    <property type="entry name" value="UBA_EF-Ts"/>
    <property type="match status" value="1"/>
</dbReference>
<evidence type="ECO:0000313" key="9">
    <source>
        <dbReference type="EMBL" id="MBC8432526.1"/>
    </source>
</evidence>
<dbReference type="PANTHER" id="PTHR11741:SF0">
    <property type="entry name" value="ELONGATION FACTOR TS, MITOCHONDRIAL"/>
    <property type="match status" value="1"/>
</dbReference>
<evidence type="ECO:0000256" key="6">
    <source>
        <dbReference type="RuleBase" id="RU000642"/>
    </source>
</evidence>
<evidence type="ECO:0000256" key="4">
    <source>
        <dbReference type="ARBA" id="ARBA00022917"/>
    </source>
</evidence>
<dbReference type="GO" id="GO:0005737">
    <property type="term" value="C:cytoplasm"/>
    <property type="evidence" value="ECO:0007669"/>
    <property type="project" value="UniProtKB-SubCell"/>
</dbReference>
<proteinExistence type="inferred from homology"/>
<protein>
    <recommendedName>
        <fullName evidence="2 5">Elongation factor Ts</fullName>
        <shortName evidence="5">EF-Ts</shortName>
    </recommendedName>
</protein>
<dbReference type="Proteomes" id="UP000605201">
    <property type="component" value="Unassembled WGS sequence"/>
</dbReference>
<dbReference type="HAMAP" id="MF_00050">
    <property type="entry name" value="EF_Ts"/>
    <property type="match status" value="1"/>
</dbReference>